<dbReference type="AlphaFoldDB" id="A0A6M8NDG0"/>
<evidence type="ECO:0000256" key="2">
    <source>
        <dbReference type="ARBA" id="ARBA00022692"/>
    </source>
</evidence>
<evidence type="ECO:0000256" key="4">
    <source>
        <dbReference type="ARBA" id="ARBA00023136"/>
    </source>
</evidence>
<dbReference type="Proteomes" id="UP000290378">
    <property type="component" value="Unassembled WGS sequence"/>
</dbReference>
<evidence type="ECO:0000313" key="5">
    <source>
        <dbReference type="EMBL" id="RXI38990.1"/>
    </source>
</evidence>
<dbReference type="InterPro" id="IPR050638">
    <property type="entry name" value="AA-Vitamin_Transporters"/>
</dbReference>
<dbReference type="PANTHER" id="PTHR32322">
    <property type="entry name" value="INNER MEMBRANE TRANSPORTER"/>
    <property type="match status" value="1"/>
</dbReference>
<dbReference type="Pfam" id="PF00892">
    <property type="entry name" value="EamA"/>
    <property type="match status" value="2"/>
</dbReference>
<evidence type="ECO:0000256" key="1">
    <source>
        <dbReference type="ARBA" id="ARBA00004141"/>
    </source>
</evidence>
<name>A0A6M8NDG0_9BACT</name>
<dbReference type="PANTHER" id="PTHR32322:SF9">
    <property type="entry name" value="AMINO-ACID METABOLITE EFFLUX PUMP-RELATED"/>
    <property type="match status" value="1"/>
</dbReference>
<dbReference type="InterPro" id="IPR000620">
    <property type="entry name" value="EamA_dom"/>
</dbReference>
<protein>
    <submittedName>
        <fullName evidence="5">EamA family transporter</fullName>
    </submittedName>
</protein>
<evidence type="ECO:0000256" key="3">
    <source>
        <dbReference type="ARBA" id="ARBA00022989"/>
    </source>
</evidence>
<dbReference type="SUPFAM" id="SSF103481">
    <property type="entry name" value="Multidrug resistance efflux transporter EmrE"/>
    <property type="match status" value="2"/>
</dbReference>
<dbReference type="EMBL" id="NXII01000016">
    <property type="protein sequence ID" value="RXI38990.1"/>
    <property type="molecule type" value="Genomic_DNA"/>
</dbReference>
<comment type="caution">
    <text evidence="5">The sequence shown here is derived from an EMBL/GenBank/DDBJ whole genome shotgun (WGS) entry which is preliminary data.</text>
</comment>
<proteinExistence type="predicted"/>
<dbReference type="GO" id="GO:0016020">
    <property type="term" value="C:membrane"/>
    <property type="evidence" value="ECO:0007669"/>
    <property type="project" value="UniProtKB-SubCell"/>
</dbReference>
<keyword evidence="4" id="KW-0472">Membrane</keyword>
<sequence length="290" mass="33044">MKSEKNIDLKLFTLIFIALFSLSTNPILCRMAMLNENTDAVSFTILRILSGAIFLLMIYYFRYKRFDLNLKNNWLNPFMLFLYAITFSYSYVDMEAGVGTLILFASVQLSMILMAVFYKESLTFNKLFGILIAFFGLAYLLYPNKEFTLSLFHAFLMIVSGVAWAFYTVLGKKSTNAFFNTKDNFFKATIFTIVFALFFIDSLSFDGFTLFLAIFSGVVTSALGYIIWYAVLPKIDILTASILQLLAPVIAIFLGILFLDETLSFELFVSTFLILLGIFISSIKKTQKKV</sequence>
<dbReference type="RefSeq" id="WP_129014176.1">
    <property type="nucleotide sequence ID" value="NZ_CBCSEI010000001.1"/>
</dbReference>
<comment type="subcellular location">
    <subcellularLocation>
        <location evidence="1">Membrane</location>
        <topology evidence="1">Multi-pass membrane protein</topology>
    </subcellularLocation>
</comment>
<keyword evidence="2" id="KW-0812">Transmembrane</keyword>
<accession>A0A6M8NDG0</accession>
<keyword evidence="6" id="KW-1185">Reference proteome</keyword>
<evidence type="ECO:0000313" key="6">
    <source>
        <dbReference type="Proteomes" id="UP000290378"/>
    </source>
</evidence>
<reference evidence="5 6" key="1">
    <citation type="submission" date="2017-09" db="EMBL/GenBank/DDBJ databases">
        <title>Genomics of the genus Arcobacter.</title>
        <authorList>
            <person name="Perez-Cataluna A."/>
            <person name="Figueras M.J."/>
            <person name="Salas-Masso N."/>
        </authorList>
    </citation>
    <scope>NUCLEOTIDE SEQUENCE [LARGE SCALE GENOMIC DNA]</scope>
    <source>
        <strain evidence="5 6">CECT 7834</strain>
    </source>
</reference>
<organism evidence="5 6">
    <name type="scientific">Arcobacter cloacae</name>
    <dbReference type="NCBI Taxonomy" id="1054034"/>
    <lineage>
        <taxon>Bacteria</taxon>
        <taxon>Pseudomonadati</taxon>
        <taxon>Campylobacterota</taxon>
        <taxon>Epsilonproteobacteria</taxon>
        <taxon>Campylobacterales</taxon>
        <taxon>Arcobacteraceae</taxon>
        <taxon>Arcobacter</taxon>
    </lineage>
</organism>
<keyword evidence="3" id="KW-1133">Transmembrane helix</keyword>
<dbReference type="InterPro" id="IPR037185">
    <property type="entry name" value="EmrE-like"/>
</dbReference>
<gene>
    <name evidence="5" type="ORF">CP963_10620</name>
</gene>